<evidence type="ECO:0000313" key="3">
    <source>
        <dbReference type="EMBL" id="WNM59559.1"/>
    </source>
</evidence>
<evidence type="ECO:0000259" key="2">
    <source>
        <dbReference type="SMART" id="SM00939"/>
    </source>
</evidence>
<dbReference type="AlphaFoldDB" id="A0AA96GCH9"/>
<evidence type="ECO:0000256" key="1">
    <source>
        <dbReference type="SAM" id="MobiDB-lite"/>
    </source>
</evidence>
<dbReference type="EMBL" id="CP116967">
    <property type="protein sequence ID" value="WNM59559.1"/>
    <property type="molecule type" value="Genomic_DNA"/>
</dbReference>
<dbReference type="GO" id="GO:0008239">
    <property type="term" value="F:dipeptidyl-peptidase activity"/>
    <property type="evidence" value="ECO:0007669"/>
    <property type="project" value="InterPro"/>
</dbReference>
<gene>
    <name evidence="3" type="ORF">PP769_07320</name>
</gene>
<dbReference type="InterPro" id="IPR005674">
    <property type="entry name" value="CocE/Ser_esterase"/>
</dbReference>
<dbReference type="NCBIfam" id="TIGR00976">
    <property type="entry name" value="CocE_NonD"/>
    <property type="match status" value="1"/>
</dbReference>
<accession>A0AA96GCH9</accession>
<dbReference type="InterPro" id="IPR013736">
    <property type="entry name" value="Xaa-Pro_dipept_C"/>
</dbReference>
<feature type="region of interest" description="Disordered" evidence="1">
    <location>
        <begin position="1"/>
        <end position="21"/>
    </location>
</feature>
<sequence length="211" mass="23694">MYFQQEGGLSMNAPPATNNPDRYQVDLTTGTGKHSRWNTLVGISLNNPYPNRKEQDQVLLVYTSEPLSEAVEVTGHPIATVYLSATTQDTNLFVYLEDVTPEGDVYYVTEGELRAIHRQWQPNDTIFTSTGPLPVHTFRRADVAPLIPGEVAPLLVELLPTSYQFKKGHRIRIALAGADKDHFQNLDGPAPTWEIWHTPNRPSHIQLPVVR</sequence>
<dbReference type="Gene3D" id="2.60.120.260">
    <property type="entry name" value="Galactose-binding domain-like"/>
    <property type="match status" value="1"/>
</dbReference>
<keyword evidence="3" id="KW-0378">Hydrolase</keyword>
<proteinExistence type="predicted"/>
<feature type="domain" description="Xaa-Pro dipeptidyl-peptidase C-terminal" evidence="2">
    <location>
        <begin position="17"/>
        <end position="206"/>
    </location>
</feature>
<evidence type="ECO:0000313" key="4">
    <source>
        <dbReference type="Proteomes" id="UP001302719"/>
    </source>
</evidence>
<reference evidence="3 4" key="1">
    <citation type="submission" date="2023-01" db="EMBL/GenBank/DDBJ databases">
        <title>Cultivation and genomic characterization of new, ubiquitous marine nitrite-oxidizing bacteria from the Nitrospirales.</title>
        <authorList>
            <person name="Mueller A.J."/>
            <person name="Daebeler A."/>
            <person name="Herbold C.W."/>
            <person name="Kirkegaard R.H."/>
            <person name="Daims H."/>
        </authorList>
    </citation>
    <scope>NUCLEOTIDE SEQUENCE [LARGE SCALE GENOMIC DNA]</scope>
    <source>
        <strain evidence="3 4">VA</strain>
    </source>
</reference>
<dbReference type="InterPro" id="IPR008979">
    <property type="entry name" value="Galactose-bd-like_sf"/>
</dbReference>
<protein>
    <submittedName>
        <fullName evidence="3">CocE/NonD family hydrolase</fullName>
    </submittedName>
</protein>
<keyword evidence="4" id="KW-1185">Reference proteome</keyword>
<dbReference type="Pfam" id="PF08530">
    <property type="entry name" value="PepX_C"/>
    <property type="match status" value="1"/>
</dbReference>
<dbReference type="SMART" id="SM00939">
    <property type="entry name" value="PepX_C"/>
    <property type="match status" value="1"/>
</dbReference>
<organism evidence="3 4">
    <name type="scientific">Candidatus Nitrospira allomarina</name>
    <dbReference type="NCBI Taxonomy" id="3020900"/>
    <lineage>
        <taxon>Bacteria</taxon>
        <taxon>Pseudomonadati</taxon>
        <taxon>Nitrospirota</taxon>
        <taxon>Nitrospiria</taxon>
        <taxon>Nitrospirales</taxon>
        <taxon>Nitrospiraceae</taxon>
        <taxon>Nitrospira</taxon>
    </lineage>
</organism>
<dbReference type="SUPFAM" id="SSF49785">
    <property type="entry name" value="Galactose-binding domain-like"/>
    <property type="match status" value="1"/>
</dbReference>
<name>A0AA96GCH9_9BACT</name>
<dbReference type="Proteomes" id="UP001302719">
    <property type="component" value="Chromosome"/>
</dbReference>
<dbReference type="KEGG" id="nall:PP769_07320"/>